<comment type="caution">
    <text evidence="1">The sequence shown here is derived from an EMBL/GenBank/DDBJ whole genome shotgun (WGS) entry which is preliminary data.</text>
</comment>
<name>A0ABD6NK12_9PSED</name>
<proteinExistence type="predicted"/>
<dbReference type="Proteomes" id="UP000704738">
    <property type="component" value="Unassembled WGS sequence"/>
</dbReference>
<evidence type="ECO:0000313" key="1">
    <source>
        <dbReference type="EMBL" id="NWL49575.1"/>
    </source>
</evidence>
<gene>
    <name evidence="1" type="ORF">DM819_27805</name>
</gene>
<dbReference type="RefSeq" id="WP_179053522.1">
    <property type="nucleotide sequence ID" value="NZ_QJRE01000119.1"/>
</dbReference>
<dbReference type="EMBL" id="QJRE01000119">
    <property type="protein sequence ID" value="NWL49575.1"/>
    <property type="molecule type" value="Genomic_DNA"/>
</dbReference>
<evidence type="ECO:0000313" key="2">
    <source>
        <dbReference type="Proteomes" id="UP000704738"/>
    </source>
</evidence>
<accession>A0ABD6NK12</accession>
<protein>
    <submittedName>
        <fullName evidence="1">Uncharacterized protein</fullName>
    </submittedName>
</protein>
<reference evidence="1 2" key="1">
    <citation type="submission" date="2018-06" db="EMBL/GenBank/DDBJ databases">
        <title>Bacteria isolated from soil of Wuhan.</title>
        <authorList>
            <person name="Xiang W."/>
            <person name="Huang C."/>
        </authorList>
    </citation>
    <scope>NUCLEOTIDE SEQUENCE [LARGE SCALE GENOMIC DNA]</scope>
    <source>
        <strain evidence="2">xwS4</strain>
    </source>
</reference>
<sequence>MAVKLEFLTTDPEEIELASRYWGMNEHGEFLEVLKNLVPFRELKQPAQLTKHVRELCIAYDLNHQCKCGNHIRASGRTDLKKTVGHSNRSCDVCLQTAQREHEAKEAAEKAELDALLSTHIDWMKHKTISYQELSDDAVLILRALYASVGQRLWTDRFKHDDCHDLSPYSSGSFVNRLYRQGVLGDDPERAWHGTYFLDEGKVRIRLEFAQLFLPPDEVYGSGEEAFGQLRDWEFTDAETLSNLWLDYACDDVTWYLMDQCDLHNQQIYPEDYVKIQDLIRDGLRTYSVAQMWFIMWKVARDAAALSRRSYYSQQSATATIPTKIRKQLEIADQTGDLRDTWKRSNHHIAGTLGKVFNELFAIDERSPGARVLNMFEELCKPKEPASAIDDLASAFMRDTLETNKSLPALEAFAEMIRSGLTTEDALIETVQSHPALFE</sequence>
<organism evidence="1 2">
    <name type="scientific">Pseudomonas hunanensis</name>
    <dbReference type="NCBI Taxonomy" id="1247546"/>
    <lineage>
        <taxon>Bacteria</taxon>
        <taxon>Pseudomonadati</taxon>
        <taxon>Pseudomonadota</taxon>
        <taxon>Gammaproteobacteria</taxon>
        <taxon>Pseudomonadales</taxon>
        <taxon>Pseudomonadaceae</taxon>
        <taxon>Pseudomonas</taxon>
    </lineage>
</organism>
<dbReference type="AlphaFoldDB" id="A0ABD6NK12"/>